<organism evidence="8 9">
    <name type="scientific">Abditibacterium utsteinense</name>
    <dbReference type="NCBI Taxonomy" id="1960156"/>
    <lineage>
        <taxon>Bacteria</taxon>
        <taxon>Pseudomonadati</taxon>
        <taxon>Abditibacteriota</taxon>
        <taxon>Abditibacteriia</taxon>
        <taxon>Abditibacteriales</taxon>
        <taxon>Abditibacteriaceae</taxon>
        <taxon>Abditibacterium</taxon>
    </lineage>
</organism>
<evidence type="ECO:0000259" key="7">
    <source>
        <dbReference type="Pfam" id="PF22740"/>
    </source>
</evidence>
<keyword evidence="3 4" id="KW-0342">GTP-binding</keyword>
<dbReference type="GO" id="GO:0005525">
    <property type="term" value="F:GTP binding"/>
    <property type="evidence" value="ECO:0007669"/>
    <property type="project" value="UniProtKB-UniRule"/>
</dbReference>
<dbReference type="GO" id="GO:0005524">
    <property type="term" value="F:ATP binding"/>
    <property type="evidence" value="ECO:0007669"/>
    <property type="project" value="UniProtKB-UniRule"/>
</dbReference>
<accession>A0A2S8SQN8</accession>
<dbReference type="OrthoDB" id="9784461at2"/>
<evidence type="ECO:0000256" key="5">
    <source>
        <dbReference type="SAM" id="MobiDB-lite"/>
    </source>
</evidence>
<dbReference type="Pfam" id="PF03668">
    <property type="entry name" value="RapZ-like_N"/>
    <property type="match status" value="1"/>
</dbReference>
<evidence type="ECO:0000259" key="6">
    <source>
        <dbReference type="Pfam" id="PF03668"/>
    </source>
</evidence>
<dbReference type="InterPro" id="IPR053931">
    <property type="entry name" value="RapZ_C"/>
</dbReference>
<evidence type="ECO:0000256" key="2">
    <source>
        <dbReference type="ARBA" id="ARBA00022840"/>
    </source>
</evidence>
<evidence type="ECO:0000256" key="4">
    <source>
        <dbReference type="HAMAP-Rule" id="MF_00636"/>
    </source>
</evidence>
<keyword evidence="9" id="KW-1185">Reference proteome</keyword>
<dbReference type="PIRSF" id="PIRSF005052">
    <property type="entry name" value="P-loopkin"/>
    <property type="match status" value="1"/>
</dbReference>
<dbReference type="InParanoid" id="A0A2S8SQN8"/>
<feature type="binding site" evidence="4">
    <location>
        <begin position="57"/>
        <end position="60"/>
    </location>
    <ligand>
        <name>GTP</name>
        <dbReference type="ChEBI" id="CHEBI:37565"/>
    </ligand>
</feature>
<dbReference type="Gene3D" id="3.40.50.300">
    <property type="entry name" value="P-loop containing nucleotide triphosphate hydrolases"/>
    <property type="match status" value="1"/>
</dbReference>
<reference evidence="8 9" key="1">
    <citation type="journal article" date="2018" name="Syst. Appl. Microbiol.">
        <title>Abditibacterium utsteinense sp. nov., the first cultivated member of candidate phylum FBP, isolated from ice-free Antarctic soil samples.</title>
        <authorList>
            <person name="Tahon G."/>
            <person name="Tytgat B."/>
            <person name="Lebbe L."/>
            <person name="Carlier A."/>
            <person name="Willems A."/>
        </authorList>
    </citation>
    <scope>NUCLEOTIDE SEQUENCE [LARGE SCALE GENOMIC DNA]</scope>
    <source>
        <strain evidence="8 9">LMG 29911</strain>
    </source>
</reference>
<sequence>MQLIVITGLSGAGKGLAARHFEDFGYFCVDNLPPTLIPSFAELLQRGQIGKAALVIDARGGEFFPELLAALDELSASPLELRILFLDCDDDALLKRFKETRRKHPLDDGESGLAAAIAAEREALVPLRERADKVVNTSHVTPRELREEIKKTFVDAEQTPGMLIQIESFGFKHGPPAGADLVFDVRFLPNPNYDREIGHLDGFCQPVIDYVMREPVTAQFLEKWEDLITFLVPQFEKEGKAYLTIAVGCTGGRHRSVALSNWLAEKLRERGFRANATHRDLVRHAPTPAPDLLNERRGNGAQSQTFDASDVVISDDSTKNQAERVESITEENALANGEAI</sequence>
<feature type="domain" description="RapZ C-terminal" evidence="7">
    <location>
        <begin position="163"/>
        <end position="281"/>
    </location>
</feature>
<dbReference type="EMBL" id="NIGF01000015">
    <property type="protein sequence ID" value="PQV63122.1"/>
    <property type="molecule type" value="Genomic_DNA"/>
</dbReference>
<dbReference type="Pfam" id="PF22740">
    <property type="entry name" value="PapZ_C"/>
    <property type="match status" value="1"/>
</dbReference>
<dbReference type="NCBIfam" id="NF003828">
    <property type="entry name" value="PRK05416.1"/>
    <property type="match status" value="1"/>
</dbReference>
<comment type="caution">
    <text evidence="8">The sequence shown here is derived from an EMBL/GenBank/DDBJ whole genome shotgun (WGS) entry which is preliminary data.</text>
</comment>
<feature type="binding site" evidence="4">
    <location>
        <begin position="8"/>
        <end position="15"/>
    </location>
    <ligand>
        <name>ATP</name>
        <dbReference type="ChEBI" id="CHEBI:30616"/>
    </ligand>
</feature>
<protein>
    <submittedName>
        <fullName evidence="8">UPF0042 nucleotide-binding protein</fullName>
    </submittedName>
</protein>
<dbReference type="SUPFAM" id="SSF52540">
    <property type="entry name" value="P-loop containing nucleoside triphosphate hydrolases"/>
    <property type="match status" value="1"/>
</dbReference>
<evidence type="ECO:0000256" key="1">
    <source>
        <dbReference type="ARBA" id="ARBA00022741"/>
    </source>
</evidence>
<evidence type="ECO:0000313" key="9">
    <source>
        <dbReference type="Proteomes" id="UP000237684"/>
    </source>
</evidence>
<dbReference type="InterPro" id="IPR027417">
    <property type="entry name" value="P-loop_NTPase"/>
</dbReference>
<dbReference type="InterPro" id="IPR005337">
    <property type="entry name" value="RapZ-like"/>
</dbReference>
<keyword evidence="2 4" id="KW-0067">ATP-binding</keyword>
<feature type="domain" description="RapZ-like N-terminal" evidence="6">
    <location>
        <begin position="1"/>
        <end position="154"/>
    </location>
</feature>
<evidence type="ECO:0000256" key="3">
    <source>
        <dbReference type="ARBA" id="ARBA00023134"/>
    </source>
</evidence>
<feature type="region of interest" description="Disordered" evidence="5">
    <location>
        <begin position="284"/>
        <end position="321"/>
    </location>
</feature>
<dbReference type="AlphaFoldDB" id="A0A2S8SQN8"/>
<dbReference type="HAMAP" id="MF_00636">
    <property type="entry name" value="RapZ_like"/>
    <property type="match status" value="1"/>
</dbReference>
<dbReference type="PANTHER" id="PTHR30448">
    <property type="entry name" value="RNASE ADAPTER PROTEIN RAPZ"/>
    <property type="match status" value="1"/>
</dbReference>
<evidence type="ECO:0000313" key="8">
    <source>
        <dbReference type="EMBL" id="PQV63122.1"/>
    </source>
</evidence>
<dbReference type="FunCoup" id="A0A2S8SQN8">
    <property type="interactions" value="152"/>
</dbReference>
<proteinExistence type="inferred from homology"/>
<dbReference type="InterPro" id="IPR053930">
    <property type="entry name" value="RapZ-like_N"/>
</dbReference>
<dbReference type="Proteomes" id="UP000237684">
    <property type="component" value="Unassembled WGS sequence"/>
</dbReference>
<name>A0A2S8SQN8_9BACT</name>
<keyword evidence="1 4" id="KW-0547">Nucleotide-binding</keyword>
<gene>
    <name evidence="8" type="ORF">B1R32_11528</name>
</gene>
<dbReference type="PANTHER" id="PTHR30448:SF0">
    <property type="entry name" value="RNASE ADAPTER PROTEIN RAPZ"/>
    <property type="match status" value="1"/>
</dbReference>